<evidence type="ECO:0000256" key="1">
    <source>
        <dbReference type="SAM" id="Phobius"/>
    </source>
</evidence>
<keyword evidence="1" id="KW-1133">Transmembrane helix</keyword>
<evidence type="ECO:0000313" key="3">
    <source>
        <dbReference type="Proteomes" id="UP000283295"/>
    </source>
</evidence>
<comment type="caution">
    <text evidence="2">The sequence shown here is derived from an EMBL/GenBank/DDBJ whole genome shotgun (WGS) entry which is preliminary data.</text>
</comment>
<dbReference type="Proteomes" id="UP000283295">
    <property type="component" value="Unassembled WGS sequence"/>
</dbReference>
<feature type="transmembrane region" description="Helical" evidence="1">
    <location>
        <begin position="42"/>
        <end position="62"/>
    </location>
</feature>
<dbReference type="Pfam" id="PF04070">
    <property type="entry name" value="DUF378"/>
    <property type="match status" value="1"/>
</dbReference>
<dbReference type="InterPro" id="IPR007211">
    <property type="entry name" value="DUF378"/>
</dbReference>
<keyword evidence="1" id="KW-0812">Transmembrane</keyword>
<proteinExistence type="predicted"/>
<dbReference type="PANTHER" id="PTHR37304">
    <property type="entry name" value="MEMBRANE PROTEIN-RELATED"/>
    <property type="match status" value="1"/>
</dbReference>
<reference evidence="2 3" key="1">
    <citation type="submission" date="2018-08" db="EMBL/GenBank/DDBJ databases">
        <title>A genome reference for cultivated species of the human gut microbiota.</title>
        <authorList>
            <person name="Zou Y."/>
            <person name="Xue W."/>
            <person name="Luo G."/>
        </authorList>
    </citation>
    <scope>NUCLEOTIDE SEQUENCE [LARGE SCALE GENOMIC DNA]</scope>
    <source>
        <strain evidence="2 3">AF22-21</strain>
    </source>
</reference>
<dbReference type="RefSeq" id="WP_004853689.1">
    <property type="nucleotide sequence ID" value="NZ_CABIWG010000008.1"/>
</dbReference>
<dbReference type="AlphaFoldDB" id="A0A412ISR0"/>
<dbReference type="OrthoDB" id="9812136at2"/>
<keyword evidence="1" id="KW-0472">Membrane</keyword>
<dbReference type="GeneID" id="92831516"/>
<accession>A0A412ISR0</accession>
<name>A0A412ISR0_9FIRM</name>
<feature type="transmembrane region" description="Helical" evidence="1">
    <location>
        <begin position="7"/>
        <end position="30"/>
    </location>
</feature>
<protein>
    <submittedName>
        <fullName evidence="2">DUF378 domain-containing protein</fullName>
    </submittedName>
</protein>
<dbReference type="EMBL" id="QRVK01000010">
    <property type="protein sequence ID" value="RGS43135.1"/>
    <property type="molecule type" value="Genomic_DNA"/>
</dbReference>
<dbReference type="PANTHER" id="PTHR37304:SF1">
    <property type="entry name" value="MEMBRANE PROTEIN"/>
    <property type="match status" value="1"/>
</dbReference>
<organism evidence="2 3">
    <name type="scientific">Coprococcus eutactus</name>
    <dbReference type="NCBI Taxonomy" id="33043"/>
    <lineage>
        <taxon>Bacteria</taxon>
        <taxon>Bacillati</taxon>
        <taxon>Bacillota</taxon>
        <taxon>Clostridia</taxon>
        <taxon>Lachnospirales</taxon>
        <taxon>Lachnospiraceae</taxon>
        <taxon>Coprococcus</taxon>
    </lineage>
</organism>
<sequence length="66" mass="7317">MKTLNCICLTLTIIGAIVWGIIGLFSYNIVDGIFGSGTAFSRIIYTLVGVAGLYTISFYWFLDRDQ</sequence>
<evidence type="ECO:0000313" key="2">
    <source>
        <dbReference type="EMBL" id="RGS43135.1"/>
    </source>
</evidence>
<gene>
    <name evidence="2" type="ORF">DWX94_05945</name>
</gene>